<gene>
    <name evidence="1" type="ORF">FIV36_30975</name>
</gene>
<protein>
    <submittedName>
        <fullName evidence="1">Uncharacterized protein</fullName>
    </submittedName>
</protein>
<organism evidence="1 2">
    <name type="scientific">Pseudomonas extremaustralis</name>
    <dbReference type="NCBI Taxonomy" id="359110"/>
    <lineage>
        <taxon>Bacteria</taxon>
        <taxon>Pseudomonadati</taxon>
        <taxon>Pseudomonadota</taxon>
        <taxon>Gammaproteobacteria</taxon>
        <taxon>Pseudomonadales</taxon>
        <taxon>Pseudomonadaceae</taxon>
        <taxon>Pseudomonas</taxon>
    </lineage>
</organism>
<dbReference type="AlphaFoldDB" id="A0A5C5Q3X0"/>
<evidence type="ECO:0000313" key="2">
    <source>
        <dbReference type="Proteomes" id="UP000317951"/>
    </source>
</evidence>
<name>A0A5C5Q3X0_9PSED</name>
<accession>A0A5C5Q3X0</accession>
<comment type="caution">
    <text evidence="1">The sequence shown here is derived from an EMBL/GenBank/DDBJ whole genome shotgun (WGS) entry which is preliminary data.</text>
</comment>
<dbReference type="Proteomes" id="UP000317951">
    <property type="component" value="Unassembled WGS sequence"/>
</dbReference>
<evidence type="ECO:0000313" key="1">
    <source>
        <dbReference type="EMBL" id="TWR95486.1"/>
    </source>
</evidence>
<sequence length="89" mass="9819">MRRALFGGAAPATEAKILPSPPAIIDIVLPSADEAQVKKKVIKALTPRLYMTMQVTTEYEGNTFELPHEEDILSTLQAEQEAVRIAKKK</sequence>
<proteinExistence type="predicted"/>
<dbReference type="GeneID" id="78557175"/>
<dbReference type="EMBL" id="VFET01000076">
    <property type="protein sequence ID" value="TWR95486.1"/>
    <property type="molecule type" value="Genomic_DNA"/>
</dbReference>
<reference evidence="1 2" key="1">
    <citation type="submission" date="2019-06" db="EMBL/GenBank/DDBJ databases">
        <title>Pseudomonas bimorpha sp. nov. isolated from bovine raw milk and skim milk concentrate.</title>
        <authorList>
            <person name="Hofmann K."/>
            <person name="Huptas C."/>
            <person name="Doll E."/>
            <person name="Scherer S."/>
            <person name="Wenning M."/>
        </authorList>
    </citation>
    <scope>NUCLEOTIDE SEQUENCE [LARGE SCALE GENOMIC DNA]</scope>
    <source>
        <strain evidence="1 2">DSM 17835</strain>
    </source>
</reference>
<dbReference type="RefSeq" id="WP_010568127.1">
    <property type="nucleotide sequence ID" value="NZ_LT629689.1"/>
</dbReference>